<evidence type="ECO:0000313" key="7">
    <source>
        <dbReference type="EMBL" id="KAJ2689321.1"/>
    </source>
</evidence>
<dbReference type="AlphaFoldDB" id="A0A9W8GM50"/>
<keyword evidence="5" id="KW-0472">Membrane</keyword>
<dbReference type="PANTHER" id="PTHR11266">
    <property type="entry name" value="PEROXISOMAL MEMBRANE PROTEIN 2, PXMP2 MPV17"/>
    <property type="match status" value="1"/>
</dbReference>
<evidence type="ECO:0000256" key="2">
    <source>
        <dbReference type="ARBA" id="ARBA00006824"/>
    </source>
</evidence>
<reference evidence="7" key="1">
    <citation type="submission" date="2022-07" db="EMBL/GenBank/DDBJ databases">
        <title>Phylogenomic reconstructions and comparative analyses of Kickxellomycotina fungi.</title>
        <authorList>
            <person name="Reynolds N.K."/>
            <person name="Stajich J.E."/>
            <person name="Barry K."/>
            <person name="Grigoriev I.V."/>
            <person name="Crous P."/>
            <person name="Smith M.E."/>
        </authorList>
    </citation>
    <scope>NUCLEOTIDE SEQUENCE</scope>
    <source>
        <strain evidence="7">CBS 109367</strain>
    </source>
</reference>
<proteinExistence type="inferred from homology"/>
<comment type="subcellular location">
    <subcellularLocation>
        <location evidence="1">Membrane</location>
        <topology evidence="1">Multi-pass membrane protein</topology>
    </subcellularLocation>
</comment>
<protein>
    <submittedName>
        <fullName evidence="7">Uncharacterized protein</fullName>
    </submittedName>
</protein>
<keyword evidence="3" id="KW-0812">Transmembrane</keyword>
<dbReference type="PANTHER" id="PTHR11266:SF50">
    <property type="entry name" value="VACUOLAR MEMBRANE PROTEIN YOR292C"/>
    <property type="match status" value="1"/>
</dbReference>
<dbReference type="GO" id="GO:0016020">
    <property type="term" value="C:membrane"/>
    <property type="evidence" value="ECO:0007669"/>
    <property type="project" value="UniProtKB-SubCell"/>
</dbReference>
<dbReference type="OrthoDB" id="10267969at2759"/>
<keyword evidence="4" id="KW-1133">Transmembrane helix</keyword>
<sequence>MIRGALLAWTAIAEKQPLLTLAVTNGTLGGVGDLLAQAIEHHNTKDGGQFRWNATRTLRFVTWGALCAPVFHKWYSFINTRIPLPPKGRLFALGLAKRVATDQLVFAPVGIAGFFVAMNFMEGRNWESARLRLREYYLPTMAANYAVWPAVQTVNFGWIPMLYRVPFCSVVSIFWNAFISWANAQSASAIDLPEETPHALIKPRHPEAILPTTKA</sequence>
<evidence type="ECO:0000256" key="5">
    <source>
        <dbReference type="ARBA" id="ARBA00023136"/>
    </source>
</evidence>
<evidence type="ECO:0000256" key="3">
    <source>
        <dbReference type="ARBA" id="ARBA00022692"/>
    </source>
</evidence>
<gene>
    <name evidence="7" type="ORF">IWW39_001559</name>
</gene>
<dbReference type="InterPro" id="IPR007248">
    <property type="entry name" value="Mpv17_PMP22"/>
</dbReference>
<dbReference type="Proteomes" id="UP001151516">
    <property type="component" value="Unassembled WGS sequence"/>
</dbReference>
<dbReference type="Pfam" id="PF04117">
    <property type="entry name" value="Mpv17_PMP22"/>
    <property type="match status" value="1"/>
</dbReference>
<evidence type="ECO:0000256" key="6">
    <source>
        <dbReference type="RuleBase" id="RU363053"/>
    </source>
</evidence>
<organism evidence="7 8">
    <name type="scientific">Coemansia spiralis</name>
    <dbReference type="NCBI Taxonomy" id="417178"/>
    <lineage>
        <taxon>Eukaryota</taxon>
        <taxon>Fungi</taxon>
        <taxon>Fungi incertae sedis</taxon>
        <taxon>Zoopagomycota</taxon>
        <taxon>Kickxellomycotina</taxon>
        <taxon>Kickxellomycetes</taxon>
        <taxon>Kickxellales</taxon>
        <taxon>Kickxellaceae</taxon>
        <taxon>Coemansia</taxon>
    </lineage>
</organism>
<dbReference type="GO" id="GO:0005739">
    <property type="term" value="C:mitochondrion"/>
    <property type="evidence" value="ECO:0007669"/>
    <property type="project" value="TreeGrafter"/>
</dbReference>
<name>A0A9W8GM50_9FUNG</name>
<comment type="caution">
    <text evidence="7">The sequence shown here is derived from an EMBL/GenBank/DDBJ whole genome shotgun (WGS) entry which is preliminary data.</text>
</comment>
<evidence type="ECO:0000256" key="4">
    <source>
        <dbReference type="ARBA" id="ARBA00022989"/>
    </source>
</evidence>
<evidence type="ECO:0000313" key="8">
    <source>
        <dbReference type="Proteomes" id="UP001151516"/>
    </source>
</evidence>
<evidence type="ECO:0000256" key="1">
    <source>
        <dbReference type="ARBA" id="ARBA00004141"/>
    </source>
</evidence>
<keyword evidence="8" id="KW-1185">Reference proteome</keyword>
<dbReference type="EMBL" id="JANBTX010000027">
    <property type="protein sequence ID" value="KAJ2689321.1"/>
    <property type="molecule type" value="Genomic_DNA"/>
</dbReference>
<accession>A0A9W8GM50</accession>
<comment type="similarity">
    <text evidence="2 6">Belongs to the peroxisomal membrane protein PXMP2/4 family.</text>
</comment>